<feature type="region of interest" description="Disordered" evidence="7">
    <location>
        <begin position="36"/>
        <end position="64"/>
    </location>
</feature>
<dbReference type="PRINTS" id="PR00616">
    <property type="entry name" value="CCAATSUBUNTB"/>
</dbReference>
<keyword evidence="3 6" id="KW-0238">DNA-binding</keyword>
<dbReference type="GO" id="GO:0003700">
    <property type="term" value="F:DNA-binding transcription factor activity"/>
    <property type="evidence" value="ECO:0007669"/>
    <property type="project" value="UniProtKB-UniRule"/>
</dbReference>
<evidence type="ECO:0000256" key="6">
    <source>
        <dbReference type="RuleBase" id="RU367155"/>
    </source>
</evidence>
<evidence type="ECO:0000313" key="8">
    <source>
        <dbReference type="EMBL" id="KAK0655412.1"/>
    </source>
</evidence>
<comment type="subcellular location">
    <subcellularLocation>
        <location evidence="1 6">Nucleus</location>
    </subcellularLocation>
</comment>
<dbReference type="InterPro" id="IPR001289">
    <property type="entry name" value="NFYA"/>
</dbReference>
<sequence>EEQPLYVNVKQFHRILKRRVVRQGLEERHQLLKGRNPYRYESRHKHAKRRPRGPTGRFLTADEV</sequence>
<dbReference type="Gene3D" id="6.10.250.2430">
    <property type="match status" value="1"/>
</dbReference>
<keyword evidence="9" id="KW-1185">Reference proteome</keyword>
<dbReference type="PANTHER" id="PTHR12632">
    <property type="entry name" value="TRANSCRIPTION FACTOR NF-Y ALPHA-RELATED"/>
    <property type="match status" value="1"/>
</dbReference>
<organism evidence="8 9">
    <name type="scientific">Cercophora newfieldiana</name>
    <dbReference type="NCBI Taxonomy" id="92897"/>
    <lineage>
        <taxon>Eukaryota</taxon>
        <taxon>Fungi</taxon>
        <taxon>Dikarya</taxon>
        <taxon>Ascomycota</taxon>
        <taxon>Pezizomycotina</taxon>
        <taxon>Sordariomycetes</taxon>
        <taxon>Sordariomycetidae</taxon>
        <taxon>Sordariales</taxon>
        <taxon>Lasiosphaeriaceae</taxon>
        <taxon>Cercophora</taxon>
    </lineage>
</organism>
<evidence type="ECO:0000256" key="4">
    <source>
        <dbReference type="ARBA" id="ARBA00023163"/>
    </source>
</evidence>
<dbReference type="SMART" id="SM00521">
    <property type="entry name" value="CBF"/>
    <property type="match status" value="1"/>
</dbReference>
<evidence type="ECO:0000256" key="3">
    <source>
        <dbReference type="ARBA" id="ARBA00023125"/>
    </source>
</evidence>
<name>A0AA39YMR6_9PEZI</name>
<dbReference type="Proteomes" id="UP001174936">
    <property type="component" value="Unassembled WGS sequence"/>
</dbReference>
<dbReference type="GO" id="GO:0005634">
    <property type="term" value="C:nucleus"/>
    <property type="evidence" value="ECO:0007669"/>
    <property type="project" value="UniProtKB-SubCell"/>
</dbReference>
<protein>
    <recommendedName>
        <fullName evidence="6">Transcriptional activator HAP2</fullName>
    </recommendedName>
</protein>
<feature type="compositionally biased region" description="Basic residues" evidence="7">
    <location>
        <begin position="42"/>
        <end position="52"/>
    </location>
</feature>
<evidence type="ECO:0000256" key="1">
    <source>
        <dbReference type="ARBA" id="ARBA00004123"/>
    </source>
</evidence>
<gene>
    <name evidence="8" type="ORF">B0T16DRAFT_309676</name>
</gene>
<keyword evidence="2 6" id="KW-0805">Transcription regulation</keyword>
<comment type="subunit">
    <text evidence="6">Heterotrimer.</text>
</comment>
<comment type="caution">
    <text evidence="8">The sequence shown here is derived from an EMBL/GenBank/DDBJ whole genome shotgun (WGS) entry which is preliminary data.</text>
</comment>
<evidence type="ECO:0000256" key="2">
    <source>
        <dbReference type="ARBA" id="ARBA00023015"/>
    </source>
</evidence>
<evidence type="ECO:0000256" key="5">
    <source>
        <dbReference type="ARBA" id="ARBA00023242"/>
    </source>
</evidence>
<feature type="non-terminal residue" evidence="8">
    <location>
        <position position="64"/>
    </location>
</feature>
<comment type="function">
    <text evidence="6">Component of the sequence-specific heterotrimeric transcription factor (NF-Y) which specifically recognizes a 5'-CCAAT-3' box motif found in the promoters of its target genes.</text>
</comment>
<dbReference type="Pfam" id="PF02045">
    <property type="entry name" value="CBFB_NFYA"/>
    <property type="match status" value="1"/>
</dbReference>
<feature type="non-terminal residue" evidence="8">
    <location>
        <position position="1"/>
    </location>
</feature>
<dbReference type="GO" id="GO:0003677">
    <property type="term" value="F:DNA binding"/>
    <property type="evidence" value="ECO:0007669"/>
    <property type="project" value="UniProtKB-KW"/>
</dbReference>
<evidence type="ECO:0000256" key="7">
    <source>
        <dbReference type="SAM" id="MobiDB-lite"/>
    </source>
</evidence>
<dbReference type="EMBL" id="JAULSV010000001">
    <property type="protein sequence ID" value="KAK0655412.1"/>
    <property type="molecule type" value="Genomic_DNA"/>
</dbReference>
<accession>A0AA39YMR6</accession>
<proteinExistence type="inferred from homology"/>
<dbReference type="PROSITE" id="PS51152">
    <property type="entry name" value="NFYA_HAP2_2"/>
    <property type="match status" value="1"/>
</dbReference>
<keyword evidence="5 6" id="KW-0539">Nucleus</keyword>
<keyword evidence="4 6" id="KW-0804">Transcription</keyword>
<reference evidence="8" key="1">
    <citation type="submission" date="2023-06" db="EMBL/GenBank/DDBJ databases">
        <title>Genome-scale phylogeny and comparative genomics of the fungal order Sordariales.</title>
        <authorList>
            <consortium name="Lawrence Berkeley National Laboratory"/>
            <person name="Hensen N."/>
            <person name="Bonometti L."/>
            <person name="Westerberg I."/>
            <person name="Brannstrom I.O."/>
            <person name="Guillou S."/>
            <person name="Cros-Aarteil S."/>
            <person name="Calhoun S."/>
            <person name="Haridas S."/>
            <person name="Kuo A."/>
            <person name="Mondo S."/>
            <person name="Pangilinan J."/>
            <person name="Riley R."/>
            <person name="Labutti K."/>
            <person name="Andreopoulos B."/>
            <person name="Lipzen A."/>
            <person name="Chen C."/>
            <person name="Yanf M."/>
            <person name="Daum C."/>
            <person name="Ng V."/>
            <person name="Clum A."/>
            <person name="Steindorff A."/>
            <person name="Ohm R."/>
            <person name="Martin F."/>
            <person name="Silar P."/>
            <person name="Natvig D."/>
            <person name="Lalanne C."/>
            <person name="Gautier V."/>
            <person name="Ament-Velasquez S.L."/>
            <person name="Kruys A."/>
            <person name="Hutchinson M.I."/>
            <person name="Powell A.J."/>
            <person name="Barry K."/>
            <person name="Miller A.N."/>
            <person name="Grigoriev I.V."/>
            <person name="Debuchy R."/>
            <person name="Gladieux P."/>
            <person name="Thoren M.H."/>
            <person name="Johannesson H."/>
        </authorList>
    </citation>
    <scope>NUCLEOTIDE SEQUENCE</scope>
    <source>
        <strain evidence="8">SMH2532-1</strain>
    </source>
</reference>
<evidence type="ECO:0000313" key="9">
    <source>
        <dbReference type="Proteomes" id="UP001174936"/>
    </source>
</evidence>
<dbReference type="AlphaFoldDB" id="A0AA39YMR6"/>
<comment type="similarity">
    <text evidence="6">Belongs to the NFYA/HAP2 subunit family.</text>
</comment>